<evidence type="ECO:0000256" key="1">
    <source>
        <dbReference type="ARBA" id="ARBA00004997"/>
    </source>
</evidence>
<dbReference type="GO" id="GO:0016301">
    <property type="term" value="F:kinase activity"/>
    <property type="evidence" value="ECO:0007669"/>
    <property type="project" value="UniProtKB-KW"/>
</dbReference>
<dbReference type="Pfam" id="PF00224">
    <property type="entry name" value="PK"/>
    <property type="match status" value="1"/>
</dbReference>
<keyword evidence="6" id="KW-0547">Nucleotide-binding</keyword>
<dbReference type="Gene3D" id="3.40.1380.20">
    <property type="entry name" value="Pyruvate kinase, C-terminal domain"/>
    <property type="match status" value="1"/>
</dbReference>
<keyword evidence="9 13" id="KW-0460">Magnesium</keyword>
<dbReference type="InterPro" id="IPR036918">
    <property type="entry name" value="Pyrv_Knase_C_sf"/>
</dbReference>
<keyword evidence="10 13" id="KW-0324">Glycolysis</keyword>
<comment type="caution">
    <text evidence="16">The sequence shown here is derived from an EMBL/GenBank/DDBJ whole genome shotgun (WGS) entry which is preliminary data.</text>
</comment>
<dbReference type="AlphaFoldDB" id="A0A832RTN7"/>
<dbReference type="InterPro" id="IPR015806">
    <property type="entry name" value="Pyrv_Knase_insert_dom_sf"/>
</dbReference>
<evidence type="ECO:0000256" key="10">
    <source>
        <dbReference type="ARBA" id="ARBA00023152"/>
    </source>
</evidence>
<dbReference type="InterPro" id="IPR015813">
    <property type="entry name" value="Pyrv/PenolPyrv_kinase-like_dom"/>
</dbReference>
<dbReference type="GO" id="GO:0005524">
    <property type="term" value="F:ATP binding"/>
    <property type="evidence" value="ECO:0007669"/>
    <property type="project" value="UniProtKB-KW"/>
</dbReference>
<proteinExistence type="inferred from homology"/>
<evidence type="ECO:0000256" key="11">
    <source>
        <dbReference type="ARBA" id="ARBA00023317"/>
    </source>
</evidence>
<dbReference type="InterPro" id="IPR018209">
    <property type="entry name" value="Pyrv_Knase_AS"/>
</dbReference>
<dbReference type="SUPFAM" id="SSF52935">
    <property type="entry name" value="PK C-terminal domain-like"/>
    <property type="match status" value="1"/>
</dbReference>
<evidence type="ECO:0000313" key="17">
    <source>
        <dbReference type="Proteomes" id="UP000600363"/>
    </source>
</evidence>
<dbReference type="InterPro" id="IPR040442">
    <property type="entry name" value="Pyrv_kinase-like_dom_sf"/>
</dbReference>
<dbReference type="Pfam" id="PF02887">
    <property type="entry name" value="PK_C"/>
    <property type="match status" value="1"/>
</dbReference>
<evidence type="ECO:0000256" key="8">
    <source>
        <dbReference type="ARBA" id="ARBA00022840"/>
    </source>
</evidence>
<dbReference type="Proteomes" id="UP000600363">
    <property type="component" value="Unassembled WGS sequence"/>
</dbReference>
<evidence type="ECO:0000259" key="15">
    <source>
        <dbReference type="Pfam" id="PF02887"/>
    </source>
</evidence>
<evidence type="ECO:0000256" key="6">
    <source>
        <dbReference type="ARBA" id="ARBA00022741"/>
    </source>
</evidence>
<keyword evidence="5" id="KW-0479">Metal-binding</keyword>
<evidence type="ECO:0000259" key="14">
    <source>
        <dbReference type="Pfam" id="PF00224"/>
    </source>
</evidence>
<gene>
    <name evidence="16" type="primary">pyk</name>
    <name evidence="16" type="ORF">HA299_05340</name>
</gene>
<feature type="domain" description="Pyruvate kinase C-terminal" evidence="15">
    <location>
        <begin position="346"/>
        <end position="458"/>
    </location>
</feature>
<dbReference type="NCBIfam" id="NF004491">
    <property type="entry name" value="PRK05826.1"/>
    <property type="match status" value="1"/>
</dbReference>
<evidence type="ECO:0000313" key="16">
    <source>
        <dbReference type="EMBL" id="HIH70015.1"/>
    </source>
</evidence>
<dbReference type="PRINTS" id="PR01050">
    <property type="entry name" value="PYRUVTKNASE"/>
</dbReference>
<keyword evidence="4 13" id="KW-0808">Transferase</keyword>
<name>A0A832RTN7_9EURY</name>
<dbReference type="EMBL" id="DUIH01000017">
    <property type="protein sequence ID" value="HIH70015.1"/>
    <property type="molecule type" value="Genomic_DNA"/>
</dbReference>
<dbReference type="UniPathway" id="UPA00109">
    <property type="reaction ID" value="UER00188"/>
</dbReference>
<dbReference type="GO" id="GO:0030955">
    <property type="term" value="F:potassium ion binding"/>
    <property type="evidence" value="ECO:0007669"/>
    <property type="project" value="UniProtKB-UniRule"/>
</dbReference>
<dbReference type="InterPro" id="IPR015795">
    <property type="entry name" value="Pyrv_Knase_C"/>
</dbReference>
<comment type="catalytic activity">
    <reaction evidence="13">
        <text>pyruvate + ATP = phosphoenolpyruvate + ADP + H(+)</text>
        <dbReference type="Rhea" id="RHEA:18157"/>
        <dbReference type="ChEBI" id="CHEBI:15361"/>
        <dbReference type="ChEBI" id="CHEBI:15378"/>
        <dbReference type="ChEBI" id="CHEBI:30616"/>
        <dbReference type="ChEBI" id="CHEBI:58702"/>
        <dbReference type="ChEBI" id="CHEBI:456216"/>
        <dbReference type="EC" id="2.7.1.40"/>
    </reaction>
</comment>
<keyword evidence="8" id="KW-0067">ATP-binding</keyword>
<dbReference type="RefSeq" id="WP_042686173.1">
    <property type="nucleotide sequence ID" value="NZ_DUIH01000017.1"/>
</dbReference>
<accession>A0A832RTN7</accession>
<dbReference type="Gene3D" id="3.20.20.60">
    <property type="entry name" value="Phosphoenolpyruvate-binding domains"/>
    <property type="match status" value="1"/>
</dbReference>
<comment type="pathway">
    <text evidence="1 13">Carbohydrate degradation; glycolysis; pyruvate from D-glyceraldehyde 3-phosphate: step 5/5.</text>
</comment>
<comment type="similarity">
    <text evidence="2 13">Belongs to the pyruvate kinase family.</text>
</comment>
<evidence type="ECO:0000256" key="5">
    <source>
        <dbReference type="ARBA" id="ARBA00022723"/>
    </source>
</evidence>
<evidence type="ECO:0000256" key="7">
    <source>
        <dbReference type="ARBA" id="ARBA00022777"/>
    </source>
</evidence>
<evidence type="ECO:0000256" key="3">
    <source>
        <dbReference type="ARBA" id="ARBA00012142"/>
    </source>
</evidence>
<dbReference type="Gene3D" id="2.40.33.10">
    <property type="entry name" value="PK beta-barrel domain-like"/>
    <property type="match status" value="1"/>
</dbReference>
<dbReference type="EC" id="2.7.1.40" evidence="3 12"/>
<dbReference type="SUPFAM" id="SSF51621">
    <property type="entry name" value="Phosphoenolpyruvate/pyruvate domain"/>
    <property type="match status" value="1"/>
</dbReference>
<protein>
    <recommendedName>
        <fullName evidence="3 12">Pyruvate kinase</fullName>
        <ecNumber evidence="3 12">2.7.1.40</ecNumber>
    </recommendedName>
</protein>
<dbReference type="NCBIfam" id="TIGR01064">
    <property type="entry name" value="pyruv_kin"/>
    <property type="match status" value="1"/>
</dbReference>
<evidence type="ECO:0000256" key="12">
    <source>
        <dbReference type="NCBIfam" id="TIGR01064"/>
    </source>
</evidence>
<evidence type="ECO:0000256" key="2">
    <source>
        <dbReference type="ARBA" id="ARBA00008663"/>
    </source>
</evidence>
<reference evidence="16" key="1">
    <citation type="journal article" date="2020" name="bioRxiv">
        <title>A rank-normalized archaeal taxonomy based on genome phylogeny resolves widespread incomplete and uneven classifications.</title>
        <authorList>
            <person name="Rinke C."/>
            <person name="Chuvochina M."/>
            <person name="Mussig A.J."/>
            <person name="Chaumeil P.-A."/>
            <person name="Waite D.W."/>
            <person name="Whitman W.B."/>
            <person name="Parks D.H."/>
            <person name="Hugenholtz P."/>
        </authorList>
    </citation>
    <scope>NUCLEOTIDE SEQUENCE</scope>
    <source>
        <strain evidence="16">UBA12518</strain>
    </source>
</reference>
<dbReference type="InterPro" id="IPR011037">
    <property type="entry name" value="Pyrv_Knase-like_insert_dom_sf"/>
</dbReference>
<organism evidence="16 17">
    <name type="scientific">Methermicoccus shengliensis</name>
    <dbReference type="NCBI Taxonomy" id="660064"/>
    <lineage>
        <taxon>Archaea</taxon>
        <taxon>Methanobacteriati</taxon>
        <taxon>Methanobacteriota</taxon>
        <taxon>Stenosarchaea group</taxon>
        <taxon>Methanomicrobia</taxon>
        <taxon>Methanosarcinales</taxon>
        <taxon>Methermicoccaceae</taxon>
        <taxon>Methermicoccus</taxon>
    </lineage>
</organism>
<sequence>MSRTKIIATLGPASIDRVDELVRAGVSAFRLNLSHGTHEWHTHAIQKIRALSHEVGIMADLPGPKLRLTHVREGTRLERGAKVVLTHGEGVGDEHVLYVDYPRLARDVQAGERVLIGDGDVELVVDSVSGSDVLCTVVAGGDVASCRGVSLPSTRLGVSVPTERDREHIAFAVDAGVDLIAASFIRDEHDVRAVQREVQAHGGDVPVIAKIEKHEALEHLDAILDVAYGLMVARGDLGIEVPIERVPLIQRRLLMMCRRVAKPSIVATQMLESMLTSPTPTRAEVSDIANAILEGADALMLSGETAVGRYPVEAVRIMERVASETERSGELEGPVELEGRGMGVQQAISHAACILAHEVGARAILTPTASGSTARHVASHRPSQSVLSISESHATLRRLSITWGVQPVHTSEFGSLEHVLKGLMRRMRERGDVASGDLVVITAGVPIGIAGGTNMIRVERVP</sequence>
<keyword evidence="11 16" id="KW-0670">Pyruvate</keyword>
<evidence type="ECO:0000256" key="9">
    <source>
        <dbReference type="ARBA" id="ARBA00022842"/>
    </source>
</evidence>
<dbReference type="GO" id="GO:0004743">
    <property type="term" value="F:pyruvate kinase activity"/>
    <property type="evidence" value="ECO:0007669"/>
    <property type="project" value="UniProtKB-UniRule"/>
</dbReference>
<keyword evidence="7 13" id="KW-0418">Kinase</keyword>
<dbReference type="PANTHER" id="PTHR11817">
    <property type="entry name" value="PYRUVATE KINASE"/>
    <property type="match status" value="1"/>
</dbReference>
<dbReference type="InterPro" id="IPR015793">
    <property type="entry name" value="Pyrv_Knase_brl"/>
</dbReference>
<dbReference type="PROSITE" id="PS00110">
    <property type="entry name" value="PYRUVATE_KINASE"/>
    <property type="match status" value="1"/>
</dbReference>
<dbReference type="InterPro" id="IPR001697">
    <property type="entry name" value="Pyr_Knase"/>
</dbReference>
<dbReference type="GO" id="GO:0000287">
    <property type="term" value="F:magnesium ion binding"/>
    <property type="evidence" value="ECO:0007669"/>
    <property type="project" value="UniProtKB-UniRule"/>
</dbReference>
<evidence type="ECO:0000256" key="13">
    <source>
        <dbReference type="RuleBase" id="RU000504"/>
    </source>
</evidence>
<feature type="domain" description="Pyruvate kinase barrel" evidence="14">
    <location>
        <begin position="2"/>
        <end position="315"/>
    </location>
</feature>
<dbReference type="SUPFAM" id="SSF50800">
    <property type="entry name" value="PK beta-barrel domain-like"/>
    <property type="match status" value="1"/>
</dbReference>
<dbReference type="NCBIfam" id="NF004978">
    <property type="entry name" value="PRK06354.1"/>
    <property type="match status" value="1"/>
</dbReference>
<evidence type="ECO:0000256" key="4">
    <source>
        <dbReference type="ARBA" id="ARBA00022679"/>
    </source>
</evidence>